<protein>
    <recommendedName>
        <fullName evidence="4">T9SS C-terminal target domain-containing protein</fullName>
    </recommendedName>
</protein>
<evidence type="ECO:0000256" key="1">
    <source>
        <dbReference type="SAM" id="SignalP"/>
    </source>
</evidence>
<evidence type="ECO:0000313" key="2">
    <source>
        <dbReference type="EMBL" id="KAB1158286.1"/>
    </source>
</evidence>
<dbReference type="Proteomes" id="UP000467305">
    <property type="component" value="Unassembled WGS sequence"/>
</dbReference>
<dbReference type="AlphaFoldDB" id="A0A7J5AL53"/>
<feature type="signal peptide" evidence="1">
    <location>
        <begin position="1"/>
        <end position="16"/>
    </location>
</feature>
<gene>
    <name evidence="2" type="ORF">F7018_08865</name>
</gene>
<evidence type="ECO:0000313" key="3">
    <source>
        <dbReference type="Proteomes" id="UP000467305"/>
    </source>
</evidence>
<accession>A0A7J5AL53</accession>
<name>A0A7J5AL53_9FLAO</name>
<dbReference type="RefSeq" id="WP_150899693.1">
    <property type="nucleotide sequence ID" value="NZ_WAAU01000013.1"/>
</dbReference>
<dbReference type="OrthoDB" id="1161614at2"/>
<organism evidence="2 3">
    <name type="scientific">Tenacibaculum aiptasiae</name>
    <dbReference type="NCBI Taxonomy" id="426481"/>
    <lineage>
        <taxon>Bacteria</taxon>
        <taxon>Pseudomonadati</taxon>
        <taxon>Bacteroidota</taxon>
        <taxon>Flavobacteriia</taxon>
        <taxon>Flavobacteriales</taxon>
        <taxon>Flavobacteriaceae</taxon>
        <taxon>Tenacibaculum</taxon>
    </lineage>
</organism>
<reference evidence="2 3" key="1">
    <citation type="submission" date="2019-09" db="EMBL/GenBank/DDBJ databases">
        <authorList>
            <person name="Cao W.R."/>
        </authorList>
    </citation>
    <scope>NUCLEOTIDE SEQUENCE [LARGE SCALE GENOMIC DNA]</scope>
    <source>
        <strain evidence="3">a4</strain>
    </source>
</reference>
<dbReference type="EMBL" id="WAAU01000013">
    <property type="protein sequence ID" value="KAB1158286.1"/>
    <property type="molecule type" value="Genomic_DNA"/>
</dbReference>
<proteinExistence type="predicted"/>
<feature type="chain" id="PRO_5029889491" description="T9SS C-terminal target domain-containing protein" evidence="1">
    <location>
        <begin position="17"/>
        <end position="259"/>
    </location>
</feature>
<keyword evidence="1" id="KW-0732">Signal</keyword>
<keyword evidence="3" id="KW-1185">Reference proteome</keyword>
<sequence>MTLTLALIFFSLKINAQEVSVVDNKGTIKTINNNNVFTATTDPNTPTVVAVENDIWINTSTSPNSINIWNGTTWVDIAHTGTTGSIFFAGTDNKLTENNTNLFWDNTNNRLGIGNNTPNESLHITNNMQLDGTFKDKDGDEGTSGQVLSSTGTATDWVDLNLASVDNKTSNYTLVASDNGKVITFNSASNVTLTVPTGLPIGYNISIYQTGNGRVTISGAGGVTILNRLSRFITAGRDAGAGLVATSTNTFHLTGDLRR</sequence>
<evidence type="ECO:0008006" key="4">
    <source>
        <dbReference type="Google" id="ProtNLM"/>
    </source>
</evidence>
<comment type="caution">
    <text evidence="2">The sequence shown here is derived from an EMBL/GenBank/DDBJ whole genome shotgun (WGS) entry which is preliminary data.</text>
</comment>